<reference evidence="3 4" key="1">
    <citation type="journal article" date="2018" name="MBio">
        <title>Insights into the evolution of host association through the isolation and characterization of a novel human periodontal pathobiont, Desulfobulbus oralis.</title>
        <authorList>
            <person name="Cross K.L."/>
            <person name="Chirania P."/>
            <person name="Xiong W."/>
            <person name="Beall C.J."/>
            <person name="Elkins J.G."/>
            <person name="Giannone R.J."/>
            <person name="Griffen A.L."/>
            <person name="Guss A.M."/>
            <person name="Hettich R.L."/>
            <person name="Joshi S.S."/>
            <person name="Mokrzan E.M."/>
            <person name="Martin R.K."/>
            <person name="Zhulin I.B."/>
            <person name="Leys E.J."/>
            <person name="Podar M."/>
        </authorList>
    </citation>
    <scope>NUCLEOTIDE SEQUENCE [LARGE SCALE GENOMIC DNA]</scope>
    <source>
        <strain evidence="3 4">ORNL</strain>
    </source>
</reference>
<dbReference type="KEGG" id="deo:CAY53_10255"/>
<evidence type="ECO:0000256" key="2">
    <source>
        <dbReference type="SAM" id="SignalP"/>
    </source>
</evidence>
<dbReference type="OrthoDB" id="7108509at2"/>
<evidence type="ECO:0000313" key="4">
    <source>
        <dbReference type="Proteomes" id="UP000239867"/>
    </source>
</evidence>
<sequence length="332" mass="37704">MRRRQCYRWALVLLATVGTAAATGCTAADGLQGEQGRPQPQQEWEQKKNARTQRIVEAIRCREAEPALSDGELFARAMQDYWQREMHALWGKDESLNHNYPGANGNIHVTDSDCGLIRDTAGQPLHIERDTCYPFRLDKYNTLDRLTERLKAVPEFGAKHGFDQPGRHAGGWIYDAIVGELLQGRVSHPDREQLYLPEHADGRANFAVLFKRGSSIRWYGPDCCRLVNRDEAEAEVQDLRRRLAQWIIDADVFDDSYLSPELRKTLDMGKLRFLRVSYHDVDFTLDAGQGGAYALARGRVDNFNLDVTKYYFVSSCGQITCVWEGSGPCSQQ</sequence>
<evidence type="ECO:0000256" key="1">
    <source>
        <dbReference type="SAM" id="MobiDB-lite"/>
    </source>
</evidence>
<name>A0A2L1GQ75_9BACT</name>
<proteinExistence type="predicted"/>
<keyword evidence="2" id="KW-0732">Signal</keyword>
<dbReference type="PROSITE" id="PS51257">
    <property type="entry name" value="PROKAR_LIPOPROTEIN"/>
    <property type="match status" value="1"/>
</dbReference>
<evidence type="ECO:0000313" key="3">
    <source>
        <dbReference type="EMBL" id="AVD71798.1"/>
    </source>
</evidence>
<protein>
    <submittedName>
        <fullName evidence="3">Uncharacterized protein</fullName>
    </submittedName>
</protein>
<keyword evidence="4" id="KW-1185">Reference proteome</keyword>
<accession>A0A2L1GQ75</accession>
<dbReference type="Proteomes" id="UP000239867">
    <property type="component" value="Chromosome"/>
</dbReference>
<organism evidence="3 4">
    <name type="scientific">Desulfobulbus oralis</name>
    <dbReference type="NCBI Taxonomy" id="1986146"/>
    <lineage>
        <taxon>Bacteria</taxon>
        <taxon>Pseudomonadati</taxon>
        <taxon>Thermodesulfobacteriota</taxon>
        <taxon>Desulfobulbia</taxon>
        <taxon>Desulfobulbales</taxon>
        <taxon>Desulfobulbaceae</taxon>
        <taxon>Desulfobulbus</taxon>
    </lineage>
</organism>
<dbReference type="RefSeq" id="WP_104937029.1">
    <property type="nucleotide sequence ID" value="NZ_CP021255.1"/>
</dbReference>
<feature type="region of interest" description="Disordered" evidence="1">
    <location>
        <begin position="30"/>
        <end position="49"/>
    </location>
</feature>
<dbReference type="AlphaFoldDB" id="A0A2L1GQ75"/>
<feature type="signal peptide" evidence="2">
    <location>
        <begin position="1"/>
        <end position="22"/>
    </location>
</feature>
<gene>
    <name evidence="3" type="ORF">CAY53_10255</name>
</gene>
<dbReference type="EMBL" id="CP021255">
    <property type="protein sequence ID" value="AVD71798.1"/>
    <property type="molecule type" value="Genomic_DNA"/>
</dbReference>
<feature type="compositionally biased region" description="Low complexity" evidence="1">
    <location>
        <begin position="30"/>
        <end position="43"/>
    </location>
</feature>
<feature type="chain" id="PRO_5014603989" evidence="2">
    <location>
        <begin position="23"/>
        <end position="332"/>
    </location>
</feature>